<dbReference type="Proteomes" id="UP001055879">
    <property type="component" value="Linkage Group LG12"/>
</dbReference>
<evidence type="ECO:0000313" key="2">
    <source>
        <dbReference type="Proteomes" id="UP001055879"/>
    </source>
</evidence>
<keyword evidence="2" id="KW-1185">Reference proteome</keyword>
<organism evidence="1 2">
    <name type="scientific">Arctium lappa</name>
    <name type="common">Greater burdock</name>
    <name type="synonym">Lappa major</name>
    <dbReference type="NCBI Taxonomy" id="4217"/>
    <lineage>
        <taxon>Eukaryota</taxon>
        <taxon>Viridiplantae</taxon>
        <taxon>Streptophyta</taxon>
        <taxon>Embryophyta</taxon>
        <taxon>Tracheophyta</taxon>
        <taxon>Spermatophyta</taxon>
        <taxon>Magnoliopsida</taxon>
        <taxon>eudicotyledons</taxon>
        <taxon>Gunneridae</taxon>
        <taxon>Pentapetalae</taxon>
        <taxon>asterids</taxon>
        <taxon>campanulids</taxon>
        <taxon>Asterales</taxon>
        <taxon>Asteraceae</taxon>
        <taxon>Carduoideae</taxon>
        <taxon>Cardueae</taxon>
        <taxon>Arctiinae</taxon>
        <taxon>Arctium</taxon>
    </lineage>
</organism>
<proteinExistence type="predicted"/>
<accession>A0ACB8YIC0</accession>
<evidence type="ECO:0000313" key="1">
    <source>
        <dbReference type="EMBL" id="KAI3685235.1"/>
    </source>
</evidence>
<name>A0ACB8YIC0_ARCLA</name>
<comment type="caution">
    <text evidence="1">The sequence shown here is derived from an EMBL/GenBank/DDBJ whole genome shotgun (WGS) entry which is preliminary data.</text>
</comment>
<sequence length="212" mass="23792">MSTSVTMSQVGFKVESCTIFFLIIVFPLRKTVSSTVSNAGKSLNGGTIDGRDNSYGFGSLDRPINWKELTVDFATKDSILSGILVAANTELPVTKRIKMNLRWGVNIPMDYEKQLPYLRVNKIKTKRIDEVNKEKRNKKQEIEGDSSEFEMLKGMYSWMSRELDDLQKDNREMRRTLEEIESRQTLKSYNRYNSSGGGGGGGSGGGGKRVPI</sequence>
<gene>
    <name evidence="1" type="ORF">L6452_34473</name>
</gene>
<reference evidence="2" key="1">
    <citation type="journal article" date="2022" name="Mol. Ecol. Resour.">
        <title>The genomes of chicory, endive, great burdock and yacon provide insights into Asteraceae palaeo-polyploidization history and plant inulin production.</title>
        <authorList>
            <person name="Fan W."/>
            <person name="Wang S."/>
            <person name="Wang H."/>
            <person name="Wang A."/>
            <person name="Jiang F."/>
            <person name="Liu H."/>
            <person name="Zhao H."/>
            <person name="Xu D."/>
            <person name="Zhang Y."/>
        </authorList>
    </citation>
    <scope>NUCLEOTIDE SEQUENCE [LARGE SCALE GENOMIC DNA]</scope>
    <source>
        <strain evidence="2">cv. Niubang</strain>
    </source>
</reference>
<reference evidence="1 2" key="2">
    <citation type="journal article" date="2022" name="Mol. Ecol. Resour.">
        <title>The genomes of chicory, endive, great burdock and yacon provide insights into Asteraceae paleo-polyploidization history and plant inulin production.</title>
        <authorList>
            <person name="Fan W."/>
            <person name="Wang S."/>
            <person name="Wang H."/>
            <person name="Wang A."/>
            <person name="Jiang F."/>
            <person name="Liu H."/>
            <person name="Zhao H."/>
            <person name="Xu D."/>
            <person name="Zhang Y."/>
        </authorList>
    </citation>
    <scope>NUCLEOTIDE SEQUENCE [LARGE SCALE GENOMIC DNA]</scope>
    <source>
        <strain evidence="2">cv. Niubang</strain>
    </source>
</reference>
<protein>
    <submittedName>
        <fullName evidence="1">Uncharacterized protein</fullName>
    </submittedName>
</protein>
<dbReference type="EMBL" id="CM042058">
    <property type="protein sequence ID" value="KAI3685235.1"/>
    <property type="molecule type" value="Genomic_DNA"/>
</dbReference>